<comment type="caution">
    <text evidence="1">The sequence shown here is derived from an EMBL/GenBank/DDBJ whole genome shotgun (WGS) entry which is preliminary data.</text>
</comment>
<gene>
    <name evidence="1" type="ORF">UY98_C0020G0001</name>
</gene>
<dbReference type="EMBL" id="LCSD01000020">
    <property type="protein sequence ID" value="KKW47131.1"/>
    <property type="molecule type" value="Genomic_DNA"/>
</dbReference>
<organism evidence="1 2">
    <name type="scientific">Candidatus Kaiserbacteria bacterium GW2011_GWA2_58_9</name>
    <dbReference type="NCBI Taxonomy" id="1618672"/>
    <lineage>
        <taxon>Bacteria</taxon>
        <taxon>Candidatus Kaiseribacteriota</taxon>
    </lineage>
</organism>
<evidence type="ECO:0000313" key="2">
    <source>
        <dbReference type="Proteomes" id="UP000034789"/>
    </source>
</evidence>
<dbReference type="SUPFAM" id="SSF53383">
    <property type="entry name" value="PLP-dependent transferases"/>
    <property type="match status" value="1"/>
</dbReference>
<sequence length="66" mass="7352">MKHYLTARPHITKWDERHVLEALRSGILSIGPYIEKFEKKFARVVGTKYACAVSSGTAGLHLALIA</sequence>
<proteinExistence type="predicted"/>
<dbReference type="Gene3D" id="3.40.640.10">
    <property type="entry name" value="Type I PLP-dependent aspartate aminotransferase-like (Major domain)"/>
    <property type="match status" value="1"/>
</dbReference>
<feature type="non-terminal residue" evidence="1">
    <location>
        <position position="66"/>
    </location>
</feature>
<dbReference type="InterPro" id="IPR015424">
    <property type="entry name" value="PyrdxlP-dep_Trfase"/>
</dbReference>
<protein>
    <submittedName>
        <fullName evidence="1">Glutamine-scyllo-inositol transaminase</fullName>
    </submittedName>
</protein>
<accession>A0A0G1YV68</accession>
<reference evidence="1 2" key="1">
    <citation type="journal article" date="2015" name="Nature">
        <title>rRNA introns, odd ribosomes, and small enigmatic genomes across a large radiation of phyla.</title>
        <authorList>
            <person name="Brown C.T."/>
            <person name="Hug L.A."/>
            <person name="Thomas B.C."/>
            <person name="Sharon I."/>
            <person name="Castelle C.J."/>
            <person name="Singh A."/>
            <person name="Wilkins M.J."/>
            <person name="Williams K.H."/>
            <person name="Banfield J.F."/>
        </authorList>
    </citation>
    <scope>NUCLEOTIDE SEQUENCE [LARGE SCALE GENOMIC DNA]</scope>
</reference>
<dbReference type="InterPro" id="IPR015421">
    <property type="entry name" value="PyrdxlP-dep_Trfase_major"/>
</dbReference>
<dbReference type="Pfam" id="PF01041">
    <property type="entry name" value="DegT_DnrJ_EryC1"/>
    <property type="match status" value="1"/>
</dbReference>
<name>A0A0G1YV68_9BACT</name>
<dbReference type="AlphaFoldDB" id="A0A0G1YV68"/>
<dbReference type="InterPro" id="IPR000653">
    <property type="entry name" value="DegT/StrS_aminotransferase"/>
</dbReference>
<dbReference type="Proteomes" id="UP000034789">
    <property type="component" value="Unassembled WGS sequence"/>
</dbReference>
<evidence type="ECO:0000313" key="1">
    <source>
        <dbReference type="EMBL" id="KKW47131.1"/>
    </source>
</evidence>